<evidence type="ECO:0000256" key="1">
    <source>
        <dbReference type="SAM" id="MobiDB-lite"/>
    </source>
</evidence>
<feature type="compositionally biased region" description="Gly residues" evidence="1">
    <location>
        <begin position="1"/>
        <end position="12"/>
    </location>
</feature>
<organism evidence="2">
    <name type="scientific">marine metagenome</name>
    <dbReference type="NCBI Taxonomy" id="408172"/>
    <lineage>
        <taxon>unclassified sequences</taxon>
        <taxon>metagenomes</taxon>
        <taxon>ecological metagenomes</taxon>
    </lineage>
</organism>
<evidence type="ECO:0000313" key="2">
    <source>
        <dbReference type="EMBL" id="SVA76872.1"/>
    </source>
</evidence>
<dbReference type="AlphaFoldDB" id="A0A381YJS7"/>
<gene>
    <name evidence="2" type="ORF">METZ01_LOCUS129726</name>
</gene>
<feature type="region of interest" description="Disordered" evidence="1">
    <location>
        <begin position="1"/>
        <end position="26"/>
    </location>
</feature>
<proteinExistence type="predicted"/>
<name>A0A381YJS7_9ZZZZ</name>
<sequence length="112" mass="11653">MDKRGAGSGPVAGEGDQFCDLGGRAGHDEDRAGIQHGLRGRLDGVMFPARFADGQDAQAGSGEHTQGHYVLFNQEGGLHQYTCFIKGVGSEGGTLIEAGENTDSPCMVDAND</sequence>
<dbReference type="EMBL" id="UINC01018325">
    <property type="protein sequence ID" value="SVA76872.1"/>
    <property type="molecule type" value="Genomic_DNA"/>
</dbReference>
<accession>A0A381YJS7</accession>
<protein>
    <submittedName>
        <fullName evidence="2">Uncharacterized protein</fullName>
    </submittedName>
</protein>
<reference evidence="2" key="1">
    <citation type="submission" date="2018-05" db="EMBL/GenBank/DDBJ databases">
        <authorList>
            <person name="Lanie J.A."/>
            <person name="Ng W.-L."/>
            <person name="Kazmierczak K.M."/>
            <person name="Andrzejewski T.M."/>
            <person name="Davidsen T.M."/>
            <person name="Wayne K.J."/>
            <person name="Tettelin H."/>
            <person name="Glass J.I."/>
            <person name="Rusch D."/>
            <person name="Podicherti R."/>
            <person name="Tsui H.-C.T."/>
            <person name="Winkler M.E."/>
        </authorList>
    </citation>
    <scope>NUCLEOTIDE SEQUENCE</scope>
</reference>